<dbReference type="Proteomes" id="UP001389717">
    <property type="component" value="Unassembled WGS sequence"/>
</dbReference>
<name>A0ABU9KC35_9BACI</name>
<proteinExistence type="predicted"/>
<dbReference type="InterPro" id="IPR011042">
    <property type="entry name" value="6-blade_b-propeller_TolB-like"/>
</dbReference>
<dbReference type="PANTHER" id="PTHR19328">
    <property type="entry name" value="HEDGEHOG-INTERACTING PROTEIN"/>
    <property type="match status" value="1"/>
</dbReference>
<organism evidence="3 4">
    <name type="scientific">Rossellomorea oryzaecorticis</name>
    <dbReference type="NCBI Taxonomy" id="1396505"/>
    <lineage>
        <taxon>Bacteria</taxon>
        <taxon>Bacillati</taxon>
        <taxon>Bacillota</taxon>
        <taxon>Bacilli</taxon>
        <taxon>Bacillales</taxon>
        <taxon>Bacillaceae</taxon>
        <taxon>Rossellomorea</taxon>
    </lineage>
</organism>
<dbReference type="SUPFAM" id="SSF50952">
    <property type="entry name" value="Soluble quinoprotein glucose dehydrogenase"/>
    <property type="match status" value="1"/>
</dbReference>
<dbReference type="RefSeq" id="WP_341983789.1">
    <property type="nucleotide sequence ID" value="NZ_JBBYAF010000021.1"/>
</dbReference>
<dbReference type="InterPro" id="IPR012938">
    <property type="entry name" value="Glc/Sorbosone_DH"/>
</dbReference>
<dbReference type="Pfam" id="PF07995">
    <property type="entry name" value="GSDH"/>
    <property type="match status" value="1"/>
</dbReference>
<reference evidence="3 4" key="1">
    <citation type="submission" date="2024-04" db="EMBL/GenBank/DDBJ databases">
        <title>Bacillus oryzaecorticis sp. nov., a moderately halophilic bacterium isolated from rice husks.</title>
        <authorList>
            <person name="Zhu H.-S."/>
        </authorList>
    </citation>
    <scope>NUCLEOTIDE SEQUENCE [LARGE SCALE GENOMIC DNA]</scope>
    <source>
        <strain evidence="3 4">ZC255</strain>
    </source>
</reference>
<keyword evidence="1" id="KW-0732">Signal</keyword>
<feature type="domain" description="Glucose/Sorbosone dehydrogenase" evidence="2">
    <location>
        <begin position="49"/>
        <end position="341"/>
    </location>
</feature>
<evidence type="ECO:0000256" key="1">
    <source>
        <dbReference type="SAM" id="SignalP"/>
    </source>
</evidence>
<sequence length="363" mass="40082">MRSILFQKRLAVTIGLLLILASCSGQQEEESESVSKHETEHEVMAENLSIPWSIVKDGEDFYLTERTGGIVEIKDGKQAEKKVNLSKPLASQPEAGFMGLVLHPDFSDNQQAFAYYTYNDEDGTPYNRVVVLQRSEAAWDETDVLLDRIPSGAQYHHGGRLKIGPDGKLYITTGDATKEEKAQELSFLGGKILRVNLDGSIPEDNPFRNSPVYSYGQRNPQGLAWNDEGKLYGTEHGPNGYDEVNLLEAGKNYGWPEITGDETAEGMVSPLAHSGEPSWAPSGADFWKDKLVFAALGGQSVKLFDPATREITTLIEGFGRIRDVLVDGDTLYFVSNNTDGRGIPKENDDKLYEVDLGSLTLEE</sequence>
<comment type="caution">
    <text evidence="3">The sequence shown here is derived from an EMBL/GenBank/DDBJ whole genome shotgun (WGS) entry which is preliminary data.</text>
</comment>
<dbReference type="InterPro" id="IPR011041">
    <property type="entry name" value="Quinoprot_gluc/sorb_DH_b-prop"/>
</dbReference>
<dbReference type="PROSITE" id="PS51257">
    <property type="entry name" value="PROKAR_LIPOPROTEIN"/>
    <property type="match status" value="1"/>
</dbReference>
<dbReference type="EMBL" id="JBBYAF010000021">
    <property type="protein sequence ID" value="MEL3972950.1"/>
    <property type="molecule type" value="Genomic_DNA"/>
</dbReference>
<feature type="signal peptide" evidence="1">
    <location>
        <begin position="1"/>
        <end position="27"/>
    </location>
</feature>
<dbReference type="Gene3D" id="2.120.10.30">
    <property type="entry name" value="TolB, C-terminal domain"/>
    <property type="match status" value="1"/>
</dbReference>
<protein>
    <submittedName>
        <fullName evidence="3">Sorbosone dehydrogenase family protein</fullName>
    </submittedName>
</protein>
<gene>
    <name evidence="3" type="ORF">AAEO50_11760</name>
</gene>
<evidence type="ECO:0000313" key="4">
    <source>
        <dbReference type="Proteomes" id="UP001389717"/>
    </source>
</evidence>
<feature type="chain" id="PRO_5045216094" evidence="1">
    <location>
        <begin position="28"/>
        <end position="363"/>
    </location>
</feature>
<evidence type="ECO:0000259" key="2">
    <source>
        <dbReference type="Pfam" id="PF07995"/>
    </source>
</evidence>
<dbReference type="PANTHER" id="PTHR19328:SF13">
    <property type="entry name" value="HIPL1 PROTEIN"/>
    <property type="match status" value="1"/>
</dbReference>
<evidence type="ECO:0000313" key="3">
    <source>
        <dbReference type="EMBL" id="MEL3972950.1"/>
    </source>
</evidence>
<accession>A0ABU9KC35</accession>
<keyword evidence="4" id="KW-1185">Reference proteome</keyword>